<dbReference type="Proteomes" id="UP000243459">
    <property type="component" value="Chromosome 4"/>
</dbReference>
<keyword evidence="3" id="KW-1185">Reference proteome</keyword>
<sequence>MGRRSAGLRRSAIASVIASPLLSRNGAPTTTPTTIARRLCGARPSSNMKEMTPPEHVKSFDLFSAAAHHTPAASPPPLSSSARRTQQPEPPGRKLVRHSHRSHSSQAPARRPMALRPMLVVASRNGRLVPHLNPQHPQTSDPRSDPRQSPPAHLLLHASTKPEIRSVGQAQLKALCRPAFLPTTSASSRPYATLPTRLPAGAHPPPWRGHARCASSLARRLSARSAWAI</sequence>
<accession>A0A5P1F706</accession>
<reference evidence="3" key="1">
    <citation type="journal article" date="2017" name="Nat. Commun.">
        <title>The asparagus genome sheds light on the origin and evolution of a young Y chromosome.</title>
        <authorList>
            <person name="Harkess A."/>
            <person name="Zhou J."/>
            <person name="Xu C."/>
            <person name="Bowers J.E."/>
            <person name="Van der Hulst R."/>
            <person name="Ayyampalayam S."/>
            <person name="Mercati F."/>
            <person name="Riccardi P."/>
            <person name="McKain M.R."/>
            <person name="Kakrana A."/>
            <person name="Tang H."/>
            <person name="Ray J."/>
            <person name="Groenendijk J."/>
            <person name="Arikit S."/>
            <person name="Mathioni S.M."/>
            <person name="Nakano M."/>
            <person name="Shan H."/>
            <person name="Telgmann-Rauber A."/>
            <person name="Kanno A."/>
            <person name="Yue Z."/>
            <person name="Chen H."/>
            <person name="Li W."/>
            <person name="Chen Y."/>
            <person name="Xu X."/>
            <person name="Zhang Y."/>
            <person name="Luo S."/>
            <person name="Chen H."/>
            <person name="Gao J."/>
            <person name="Mao Z."/>
            <person name="Pires J.C."/>
            <person name="Luo M."/>
            <person name="Kudrna D."/>
            <person name="Wing R.A."/>
            <person name="Meyers B.C."/>
            <person name="Yi K."/>
            <person name="Kong H."/>
            <person name="Lavrijsen P."/>
            <person name="Sunseri F."/>
            <person name="Falavigna A."/>
            <person name="Ye Y."/>
            <person name="Leebens-Mack J.H."/>
            <person name="Chen G."/>
        </authorList>
    </citation>
    <scope>NUCLEOTIDE SEQUENCE [LARGE SCALE GENOMIC DNA]</scope>
    <source>
        <strain evidence="3">cv. DH0086</strain>
    </source>
</reference>
<organism evidence="2 3">
    <name type="scientific">Asparagus officinalis</name>
    <name type="common">Garden asparagus</name>
    <dbReference type="NCBI Taxonomy" id="4686"/>
    <lineage>
        <taxon>Eukaryota</taxon>
        <taxon>Viridiplantae</taxon>
        <taxon>Streptophyta</taxon>
        <taxon>Embryophyta</taxon>
        <taxon>Tracheophyta</taxon>
        <taxon>Spermatophyta</taxon>
        <taxon>Magnoliopsida</taxon>
        <taxon>Liliopsida</taxon>
        <taxon>Asparagales</taxon>
        <taxon>Asparagaceae</taxon>
        <taxon>Asparagoideae</taxon>
        <taxon>Asparagus</taxon>
    </lineage>
</organism>
<evidence type="ECO:0000313" key="2">
    <source>
        <dbReference type="EMBL" id="ONK73197.1"/>
    </source>
</evidence>
<dbReference type="EMBL" id="CM007384">
    <property type="protein sequence ID" value="ONK73197.1"/>
    <property type="molecule type" value="Genomic_DNA"/>
</dbReference>
<evidence type="ECO:0000256" key="1">
    <source>
        <dbReference type="SAM" id="MobiDB-lite"/>
    </source>
</evidence>
<feature type="compositionally biased region" description="Basic residues" evidence="1">
    <location>
        <begin position="94"/>
        <end position="103"/>
    </location>
</feature>
<evidence type="ECO:0000313" key="3">
    <source>
        <dbReference type="Proteomes" id="UP000243459"/>
    </source>
</evidence>
<name>A0A5P1F706_ASPOF</name>
<proteinExistence type="predicted"/>
<dbReference type="Gramene" id="ONK73197">
    <property type="protein sequence ID" value="ONK73197"/>
    <property type="gene ID" value="A4U43_C04F28280"/>
</dbReference>
<dbReference type="AlphaFoldDB" id="A0A5P1F706"/>
<feature type="region of interest" description="Disordered" evidence="1">
    <location>
        <begin position="128"/>
        <end position="153"/>
    </location>
</feature>
<protein>
    <submittedName>
        <fullName evidence="2">Uncharacterized protein</fullName>
    </submittedName>
</protein>
<gene>
    <name evidence="2" type="ORF">A4U43_C04F28280</name>
</gene>
<feature type="region of interest" description="Disordered" evidence="1">
    <location>
        <begin position="68"/>
        <end position="114"/>
    </location>
</feature>